<dbReference type="EMBL" id="JACXVP010000005">
    <property type="protein sequence ID" value="KAG5605425.1"/>
    <property type="molecule type" value="Genomic_DNA"/>
</dbReference>
<sequence>MLNNFDKFGFIALLEPFQQVRTINRYRRRLSAPEAFHNTNGKIWLFVNNGLNATLISNSDQQLSLMVQNLGMDFKFTVTIVYAKISCVCVCVCDKENRMNLWDNLYSLSSSMTKPWIVIGDFNVVLNGEEKIWCIPVTAAYIEDLQNCTESFDLSQISFKGSPFTWCNGKAGDNCIFERLDRILQNAKLHNLFSHTEVEHLPRIGSDHAPMLLFCDNKVRKPFKFLMFWAEHKSFMDVVQKNWDLVYFDNPFVDFKRKSKLCGAKKPFENRAVMQKERTEYTTYLRLEEMYWQQKVGHDWFKSGDRNIRFFHSLVKEG</sequence>
<proteinExistence type="predicted"/>
<name>A0A9J5YXU8_SOLCO</name>
<dbReference type="PANTHER" id="PTHR33710">
    <property type="entry name" value="BNAC02G09200D PROTEIN"/>
    <property type="match status" value="1"/>
</dbReference>
<protein>
    <submittedName>
        <fullName evidence="1">Uncharacterized protein</fullName>
    </submittedName>
</protein>
<evidence type="ECO:0000313" key="1">
    <source>
        <dbReference type="EMBL" id="KAG5605425.1"/>
    </source>
</evidence>
<comment type="caution">
    <text evidence="1">The sequence shown here is derived from an EMBL/GenBank/DDBJ whole genome shotgun (WGS) entry which is preliminary data.</text>
</comment>
<dbReference type="OrthoDB" id="1720282at2759"/>
<dbReference type="Proteomes" id="UP000824120">
    <property type="component" value="Chromosome 5"/>
</dbReference>
<accession>A0A9J5YXU8</accession>
<evidence type="ECO:0000313" key="2">
    <source>
        <dbReference type="Proteomes" id="UP000824120"/>
    </source>
</evidence>
<dbReference type="AlphaFoldDB" id="A0A9J5YXU8"/>
<gene>
    <name evidence="1" type="ORF">H5410_026917</name>
</gene>
<dbReference type="PANTHER" id="PTHR33710:SF79">
    <property type="entry name" value="OS06G0205337 PROTEIN"/>
    <property type="match status" value="1"/>
</dbReference>
<organism evidence="1 2">
    <name type="scientific">Solanum commersonii</name>
    <name type="common">Commerson's wild potato</name>
    <name type="synonym">Commerson's nightshade</name>
    <dbReference type="NCBI Taxonomy" id="4109"/>
    <lineage>
        <taxon>Eukaryota</taxon>
        <taxon>Viridiplantae</taxon>
        <taxon>Streptophyta</taxon>
        <taxon>Embryophyta</taxon>
        <taxon>Tracheophyta</taxon>
        <taxon>Spermatophyta</taxon>
        <taxon>Magnoliopsida</taxon>
        <taxon>eudicotyledons</taxon>
        <taxon>Gunneridae</taxon>
        <taxon>Pentapetalae</taxon>
        <taxon>asterids</taxon>
        <taxon>lamiids</taxon>
        <taxon>Solanales</taxon>
        <taxon>Solanaceae</taxon>
        <taxon>Solanoideae</taxon>
        <taxon>Solaneae</taxon>
        <taxon>Solanum</taxon>
    </lineage>
</organism>
<dbReference type="Gene3D" id="3.60.10.10">
    <property type="entry name" value="Endonuclease/exonuclease/phosphatase"/>
    <property type="match status" value="1"/>
</dbReference>
<dbReference type="InterPro" id="IPR036691">
    <property type="entry name" value="Endo/exonu/phosph_ase_sf"/>
</dbReference>
<reference evidence="1 2" key="1">
    <citation type="submission" date="2020-09" db="EMBL/GenBank/DDBJ databases">
        <title>De no assembly of potato wild relative species, Solanum commersonii.</title>
        <authorList>
            <person name="Cho K."/>
        </authorList>
    </citation>
    <scope>NUCLEOTIDE SEQUENCE [LARGE SCALE GENOMIC DNA]</scope>
    <source>
        <strain evidence="1">LZ3.2</strain>
        <tissue evidence="1">Leaf</tissue>
    </source>
</reference>
<dbReference type="SUPFAM" id="SSF56219">
    <property type="entry name" value="DNase I-like"/>
    <property type="match status" value="1"/>
</dbReference>
<keyword evidence="2" id="KW-1185">Reference proteome</keyword>